<feature type="domain" description="Gfo/Idh/MocA-like oxidoreductase N-terminal" evidence="3">
    <location>
        <begin position="26"/>
        <end position="141"/>
    </location>
</feature>
<evidence type="ECO:0000259" key="4">
    <source>
        <dbReference type="Pfam" id="PF02894"/>
    </source>
</evidence>
<proteinExistence type="inferred from homology"/>
<evidence type="ECO:0008006" key="7">
    <source>
        <dbReference type="Google" id="ProtNLM"/>
    </source>
</evidence>
<dbReference type="InterPro" id="IPR036291">
    <property type="entry name" value="NAD(P)-bd_dom_sf"/>
</dbReference>
<dbReference type="eggNOG" id="KOG2742">
    <property type="taxonomic scope" value="Eukaryota"/>
</dbReference>
<dbReference type="Proteomes" id="UP000054560">
    <property type="component" value="Unassembled WGS sequence"/>
</dbReference>
<keyword evidence="6" id="KW-1185">Reference proteome</keyword>
<dbReference type="OrthoDB" id="446809at2759"/>
<protein>
    <recommendedName>
        <fullName evidence="7">Oxidoreductase</fullName>
    </recommendedName>
</protein>
<feature type="domain" description="Gfo/Idh/MocA-like oxidoreductase C-terminal" evidence="4">
    <location>
        <begin position="155"/>
        <end position="370"/>
    </location>
</feature>
<evidence type="ECO:0000256" key="1">
    <source>
        <dbReference type="ARBA" id="ARBA00010928"/>
    </source>
</evidence>
<sequence length="387" mass="42160">MTDQVGLTNSIMSDSILSTLPGSEPIRVGIVGYGYSAKTFHIPLLTSNENFKFTSISSSQKETLESKYPDLVVFNSPEALIKDSNVQLIVITAPNAVHFSLAKLALENGKHVVLEKPMCNTLTEAMELVTYSTSQGLLLSTFHNRRWDGDFLTVKSVIDANKLGDVRVFESRMDRFRPVVRDRWRENPGPGSGIFYDLGSHLLDQALTLFGVPTSVSGTSVALRPGGSTVDFFDVHLHYEDSKVEVILHSGPYFAGCNPRFTVCGEKGTYVKFGVDVQEDQLKQGITPADADYGVESKVASAAKSGGLYTPPGESEVETLDGRYQAYFENIAGVLHGESGCESHVQGAQVVWVLFLLELCQASCDKGVRLTVKDSSAGLPEYPMPSK</sequence>
<evidence type="ECO:0000313" key="5">
    <source>
        <dbReference type="EMBL" id="KNC76027.1"/>
    </source>
</evidence>
<dbReference type="InterPro" id="IPR004104">
    <property type="entry name" value="Gfo/Idh/MocA-like_OxRdtase_C"/>
</dbReference>
<dbReference type="Gene3D" id="3.40.50.720">
    <property type="entry name" value="NAD(P)-binding Rossmann-like Domain"/>
    <property type="match status" value="1"/>
</dbReference>
<comment type="similarity">
    <text evidence="1">Belongs to the Gfo/Idh/MocA family.</text>
</comment>
<evidence type="ECO:0000256" key="2">
    <source>
        <dbReference type="ARBA" id="ARBA00023002"/>
    </source>
</evidence>
<dbReference type="GeneID" id="25911965"/>
<organism evidence="5 6">
    <name type="scientific">Sphaeroforma arctica JP610</name>
    <dbReference type="NCBI Taxonomy" id="667725"/>
    <lineage>
        <taxon>Eukaryota</taxon>
        <taxon>Ichthyosporea</taxon>
        <taxon>Ichthyophonida</taxon>
        <taxon>Sphaeroforma</taxon>
    </lineage>
</organism>
<dbReference type="RefSeq" id="XP_014149929.1">
    <property type="nucleotide sequence ID" value="XM_014294454.1"/>
</dbReference>
<dbReference type="SUPFAM" id="SSF51735">
    <property type="entry name" value="NAD(P)-binding Rossmann-fold domains"/>
    <property type="match status" value="1"/>
</dbReference>
<dbReference type="Gene3D" id="3.30.360.10">
    <property type="entry name" value="Dihydrodipicolinate Reductase, domain 2"/>
    <property type="match status" value="1"/>
</dbReference>
<dbReference type="PANTHER" id="PTHR43708:SF5">
    <property type="entry name" value="CONSERVED EXPRESSED OXIDOREDUCTASE (EUROFUNG)-RELATED"/>
    <property type="match status" value="1"/>
</dbReference>
<dbReference type="GO" id="GO:0016491">
    <property type="term" value="F:oxidoreductase activity"/>
    <property type="evidence" value="ECO:0007669"/>
    <property type="project" value="UniProtKB-KW"/>
</dbReference>
<dbReference type="STRING" id="667725.A0A0L0FGY1"/>
<dbReference type="NCBIfam" id="NF008607">
    <property type="entry name" value="PRK11579.1"/>
    <property type="match status" value="1"/>
</dbReference>
<name>A0A0L0FGY1_9EUKA</name>
<evidence type="ECO:0000259" key="3">
    <source>
        <dbReference type="Pfam" id="PF01408"/>
    </source>
</evidence>
<accession>A0A0L0FGY1</accession>
<dbReference type="InterPro" id="IPR000683">
    <property type="entry name" value="Gfo/Idh/MocA-like_OxRdtase_N"/>
</dbReference>
<dbReference type="PANTHER" id="PTHR43708">
    <property type="entry name" value="CONSERVED EXPRESSED OXIDOREDUCTASE (EUROFUNG)"/>
    <property type="match status" value="1"/>
</dbReference>
<keyword evidence="2" id="KW-0560">Oxidoreductase</keyword>
<dbReference type="GO" id="GO:0000166">
    <property type="term" value="F:nucleotide binding"/>
    <property type="evidence" value="ECO:0007669"/>
    <property type="project" value="InterPro"/>
</dbReference>
<dbReference type="EMBL" id="KQ243297">
    <property type="protein sequence ID" value="KNC76027.1"/>
    <property type="molecule type" value="Genomic_DNA"/>
</dbReference>
<evidence type="ECO:0000313" key="6">
    <source>
        <dbReference type="Proteomes" id="UP000054560"/>
    </source>
</evidence>
<gene>
    <name evidence="5" type="ORF">SARC_11461</name>
</gene>
<dbReference type="AlphaFoldDB" id="A0A0L0FGY1"/>
<dbReference type="Pfam" id="PF01408">
    <property type="entry name" value="GFO_IDH_MocA"/>
    <property type="match status" value="1"/>
</dbReference>
<dbReference type="Pfam" id="PF02894">
    <property type="entry name" value="GFO_IDH_MocA_C"/>
    <property type="match status" value="1"/>
</dbReference>
<dbReference type="InterPro" id="IPR051317">
    <property type="entry name" value="Gfo/Idh/MocA_oxidoreduct"/>
</dbReference>
<reference evidence="5 6" key="1">
    <citation type="submission" date="2011-02" db="EMBL/GenBank/DDBJ databases">
        <title>The Genome Sequence of Sphaeroforma arctica JP610.</title>
        <authorList>
            <consortium name="The Broad Institute Genome Sequencing Platform"/>
            <person name="Russ C."/>
            <person name="Cuomo C."/>
            <person name="Young S.K."/>
            <person name="Zeng Q."/>
            <person name="Gargeya S."/>
            <person name="Alvarado L."/>
            <person name="Berlin A."/>
            <person name="Chapman S.B."/>
            <person name="Chen Z."/>
            <person name="Freedman E."/>
            <person name="Gellesch M."/>
            <person name="Goldberg J."/>
            <person name="Griggs A."/>
            <person name="Gujja S."/>
            <person name="Heilman E."/>
            <person name="Heiman D."/>
            <person name="Howarth C."/>
            <person name="Mehta T."/>
            <person name="Neiman D."/>
            <person name="Pearson M."/>
            <person name="Roberts A."/>
            <person name="Saif S."/>
            <person name="Shea T."/>
            <person name="Shenoy N."/>
            <person name="Sisk P."/>
            <person name="Stolte C."/>
            <person name="Sykes S."/>
            <person name="White J."/>
            <person name="Yandava C."/>
            <person name="Burger G."/>
            <person name="Gray M.W."/>
            <person name="Holland P.W.H."/>
            <person name="King N."/>
            <person name="Lang F.B.F."/>
            <person name="Roger A.J."/>
            <person name="Ruiz-Trillo I."/>
            <person name="Haas B."/>
            <person name="Nusbaum C."/>
            <person name="Birren B."/>
        </authorList>
    </citation>
    <scope>NUCLEOTIDE SEQUENCE [LARGE SCALE GENOMIC DNA]</scope>
    <source>
        <strain evidence="5 6">JP610</strain>
    </source>
</reference>